<dbReference type="InterPro" id="IPR038729">
    <property type="entry name" value="Rad50/SbcC_AAA"/>
</dbReference>
<reference evidence="2 3" key="1">
    <citation type="submission" date="2023-04" db="EMBL/GenBank/DDBJ databases">
        <title>Forest soil microbial communities from Buena Vista Peninsula, Colon Province, Panama.</title>
        <authorList>
            <person name="Bouskill N."/>
        </authorList>
    </citation>
    <scope>NUCLEOTIDE SEQUENCE [LARGE SCALE GENOMIC DNA]</scope>
    <source>
        <strain evidence="2 3">AC80</strain>
    </source>
</reference>
<dbReference type="Proteomes" id="UP001160130">
    <property type="component" value="Unassembled WGS sequence"/>
</dbReference>
<name>A0ABT6KW02_9MYCO</name>
<protein>
    <submittedName>
        <fullName evidence="2">ABC-type uncharacterized transport system ATPase subunit</fullName>
    </submittedName>
</protein>
<dbReference type="SUPFAM" id="SSF52540">
    <property type="entry name" value="P-loop containing nucleoside triphosphate hydrolases"/>
    <property type="match status" value="2"/>
</dbReference>
<accession>A0ABT6KW02</accession>
<sequence length="640" mass="71070">MTVTFRVESVRLDTTNGDVAYSFPGDLTILAGHTGVGKTALLELIKYGLGGDGKLAPVVRRHVSDVHVSIRIGDSRFQLSRGVDTERRRIVRVVDLVNQIRLQDHSVEGGEPTISNLLLNAMGFEAGLRAAARGGRSTSAGTRITFNDIFRFMYVPQSEMNRDIAWSQQSYYDPKRKAVFELLFDITSASILQMRSEINTLRSQIDDANRDVAIVSQFLGDTRLTSRTEALDGLARALQDEIDAKAVLVSLQSDLAEVVDRESQVLRDLLNGAERSLADARDLAVELSRQRADYDVERRRVIKEIDRLARMESAGMRLANIEFSVCPRCTQRLDRRQVASGACRVCLQDDIVAGLPANDQYETEQLASQLAEITHQLQIIDVQYRDTELIMEQRVGLVKTLTAEIDERTASRVTPRLQAYADAAAKAERAVADQQSLDQVLRQWDRAEDLSRIADELAVRRAEVQAALRTLEEGLLQRKSDLFADLDAEFQATVMDFGIPSVERASISPDTYLPLLNGEPFTEVSAAGGIITATQVAYWITLVTVAARRRDTNYPAFLLLDSPRLALNAEEDIAGQMYRRFTTQVAVSPGRLQFIVADNELPVGIDRQIDQLTFSYGAPTISTVDHPGPASVIPSDEWSD</sequence>
<feature type="domain" description="Rad50/SbcC-type AAA" evidence="1">
    <location>
        <begin position="23"/>
        <end position="252"/>
    </location>
</feature>
<dbReference type="Pfam" id="PF13476">
    <property type="entry name" value="AAA_23"/>
    <property type="match status" value="1"/>
</dbReference>
<proteinExistence type="predicted"/>
<evidence type="ECO:0000313" key="3">
    <source>
        <dbReference type="Proteomes" id="UP001160130"/>
    </source>
</evidence>
<organism evidence="2 3">
    <name type="scientific">Mycolicibacterium frederiksbergense</name>
    <dbReference type="NCBI Taxonomy" id="117567"/>
    <lineage>
        <taxon>Bacteria</taxon>
        <taxon>Bacillati</taxon>
        <taxon>Actinomycetota</taxon>
        <taxon>Actinomycetes</taxon>
        <taxon>Mycobacteriales</taxon>
        <taxon>Mycobacteriaceae</taxon>
        <taxon>Mycolicibacterium</taxon>
    </lineage>
</organism>
<dbReference type="Gene3D" id="3.40.50.300">
    <property type="entry name" value="P-loop containing nucleotide triphosphate hydrolases"/>
    <property type="match status" value="1"/>
</dbReference>
<comment type="caution">
    <text evidence="2">The sequence shown here is derived from an EMBL/GenBank/DDBJ whole genome shotgun (WGS) entry which is preliminary data.</text>
</comment>
<dbReference type="InterPro" id="IPR027417">
    <property type="entry name" value="P-loop_NTPase"/>
</dbReference>
<keyword evidence="3" id="KW-1185">Reference proteome</keyword>
<evidence type="ECO:0000259" key="1">
    <source>
        <dbReference type="Pfam" id="PF13476"/>
    </source>
</evidence>
<dbReference type="RefSeq" id="WP_280831540.1">
    <property type="nucleotide sequence ID" value="NZ_JARXVE010000002.1"/>
</dbReference>
<dbReference type="EMBL" id="JARXVE010000002">
    <property type="protein sequence ID" value="MDH6194894.1"/>
    <property type="molecule type" value="Genomic_DNA"/>
</dbReference>
<evidence type="ECO:0000313" key="2">
    <source>
        <dbReference type="EMBL" id="MDH6194894.1"/>
    </source>
</evidence>
<gene>
    <name evidence="2" type="ORF">M2272_001523</name>
</gene>